<proteinExistence type="predicted"/>
<name>A0A9K3I9S2_HELAN</name>
<evidence type="ECO:0000313" key="2">
    <source>
        <dbReference type="Proteomes" id="UP000215914"/>
    </source>
</evidence>
<protein>
    <recommendedName>
        <fullName evidence="3">Reverse transcriptase zinc-binding domain-containing protein</fullName>
    </recommendedName>
</protein>
<dbReference type="PANTHER" id="PTHR33116:SF78">
    <property type="entry name" value="OS12G0587133 PROTEIN"/>
    <property type="match status" value="1"/>
</dbReference>
<evidence type="ECO:0000313" key="1">
    <source>
        <dbReference type="EMBL" id="KAF5792526.1"/>
    </source>
</evidence>
<dbReference type="Gramene" id="mRNA:HanXRQr2_Chr09g0406971">
    <property type="protein sequence ID" value="CDS:HanXRQr2_Chr09g0406971.1"/>
    <property type="gene ID" value="HanXRQr2_Chr09g0406971"/>
</dbReference>
<gene>
    <name evidence="1" type="ORF">HanXRQr2_Chr09g0406971</name>
</gene>
<reference evidence="1" key="1">
    <citation type="journal article" date="2017" name="Nature">
        <title>The sunflower genome provides insights into oil metabolism, flowering and Asterid evolution.</title>
        <authorList>
            <person name="Badouin H."/>
            <person name="Gouzy J."/>
            <person name="Grassa C.J."/>
            <person name="Murat F."/>
            <person name="Staton S.E."/>
            <person name="Cottret L."/>
            <person name="Lelandais-Briere C."/>
            <person name="Owens G.L."/>
            <person name="Carrere S."/>
            <person name="Mayjonade B."/>
            <person name="Legrand L."/>
            <person name="Gill N."/>
            <person name="Kane N.C."/>
            <person name="Bowers J.E."/>
            <person name="Hubner S."/>
            <person name="Bellec A."/>
            <person name="Berard A."/>
            <person name="Berges H."/>
            <person name="Blanchet N."/>
            <person name="Boniface M.C."/>
            <person name="Brunel D."/>
            <person name="Catrice O."/>
            <person name="Chaidir N."/>
            <person name="Claudel C."/>
            <person name="Donnadieu C."/>
            <person name="Faraut T."/>
            <person name="Fievet G."/>
            <person name="Helmstetter N."/>
            <person name="King M."/>
            <person name="Knapp S.J."/>
            <person name="Lai Z."/>
            <person name="Le Paslier M.C."/>
            <person name="Lippi Y."/>
            <person name="Lorenzon L."/>
            <person name="Mandel J.R."/>
            <person name="Marage G."/>
            <person name="Marchand G."/>
            <person name="Marquand E."/>
            <person name="Bret-Mestries E."/>
            <person name="Morien E."/>
            <person name="Nambeesan S."/>
            <person name="Nguyen T."/>
            <person name="Pegot-Espagnet P."/>
            <person name="Pouilly N."/>
            <person name="Raftis F."/>
            <person name="Sallet E."/>
            <person name="Schiex T."/>
            <person name="Thomas J."/>
            <person name="Vandecasteele C."/>
            <person name="Vares D."/>
            <person name="Vear F."/>
            <person name="Vautrin S."/>
            <person name="Crespi M."/>
            <person name="Mangin B."/>
            <person name="Burke J.M."/>
            <person name="Salse J."/>
            <person name="Munos S."/>
            <person name="Vincourt P."/>
            <person name="Rieseberg L.H."/>
            <person name="Langlade N.B."/>
        </authorList>
    </citation>
    <scope>NUCLEOTIDE SEQUENCE</scope>
    <source>
        <tissue evidence="1">Leaves</tissue>
    </source>
</reference>
<keyword evidence="2" id="KW-1185">Reference proteome</keyword>
<dbReference type="AlphaFoldDB" id="A0A9K3I9S2"/>
<dbReference type="Proteomes" id="UP000215914">
    <property type="component" value="Unassembled WGS sequence"/>
</dbReference>
<accession>A0A9K3I9S2</accession>
<dbReference type="EMBL" id="MNCJ02000324">
    <property type="protein sequence ID" value="KAF5792526.1"/>
    <property type="molecule type" value="Genomic_DNA"/>
</dbReference>
<sequence length="102" mass="12017">MQNFGERDEDADHLFISCYVTAVIWHKVNVWCSIPQIYAFTMNDLFDVHKNLAISNHTKRVIQMIILVACWVIWKARNDLIFSGSRPKIDKIFRELQAMSFL</sequence>
<organism evidence="1 2">
    <name type="scientific">Helianthus annuus</name>
    <name type="common">Common sunflower</name>
    <dbReference type="NCBI Taxonomy" id="4232"/>
    <lineage>
        <taxon>Eukaryota</taxon>
        <taxon>Viridiplantae</taxon>
        <taxon>Streptophyta</taxon>
        <taxon>Embryophyta</taxon>
        <taxon>Tracheophyta</taxon>
        <taxon>Spermatophyta</taxon>
        <taxon>Magnoliopsida</taxon>
        <taxon>eudicotyledons</taxon>
        <taxon>Gunneridae</taxon>
        <taxon>Pentapetalae</taxon>
        <taxon>asterids</taxon>
        <taxon>campanulids</taxon>
        <taxon>Asterales</taxon>
        <taxon>Asteraceae</taxon>
        <taxon>Asteroideae</taxon>
        <taxon>Heliantheae alliance</taxon>
        <taxon>Heliantheae</taxon>
        <taxon>Helianthus</taxon>
    </lineage>
</organism>
<evidence type="ECO:0008006" key="3">
    <source>
        <dbReference type="Google" id="ProtNLM"/>
    </source>
</evidence>
<dbReference type="PANTHER" id="PTHR33116">
    <property type="entry name" value="REVERSE TRANSCRIPTASE ZINC-BINDING DOMAIN-CONTAINING PROTEIN-RELATED-RELATED"/>
    <property type="match status" value="1"/>
</dbReference>
<reference evidence="1" key="2">
    <citation type="submission" date="2020-06" db="EMBL/GenBank/DDBJ databases">
        <title>Helianthus annuus Genome sequencing and assembly Release 2.</title>
        <authorList>
            <person name="Gouzy J."/>
            <person name="Langlade N."/>
            <person name="Munos S."/>
        </authorList>
    </citation>
    <scope>NUCLEOTIDE SEQUENCE</scope>
    <source>
        <tissue evidence="1">Leaves</tissue>
    </source>
</reference>
<comment type="caution">
    <text evidence="1">The sequence shown here is derived from an EMBL/GenBank/DDBJ whole genome shotgun (WGS) entry which is preliminary data.</text>
</comment>